<dbReference type="Gene3D" id="2.60.120.620">
    <property type="entry name" value="q2cbj1_9rhob like domain"/>
    <property type="match status" value="1"/>
</dbReference>
<name>A0AA36MTZ4_9DINO</name>
<protein>
    <submittedName>
        <fullName evidence="1">Uncharacterized protein</fullName>
    </submittedName>
</protein>
<gene>
    <name evidence="1" type="ORF">EVOR1521_LOCUS10790</name>
</gene>
<comment type="caution">
    <text evidence="1">The sequence shown here is derived from an EMBL/GenBank/DDBJ whole genome shotgun (WGS) entry which is preliminary data.</text>
</comment>
<evidence type="ECO:0000313" key="1">
    <source>
        <dbReference type="EMBL" id="CAJ1383762.1"/>
    </source>
</evidence>
<dbReference type="AlphaFoldDB" id="A0AA36MTZ4"/>
<evidence type="ECO:0000313" key="2">
    <source>
        <dbReference type="Proteomes" id="UP001178507"/>
    </source>
</evidence>
<reference evidence="1" key="1">
    <citation type="submission" date="2023-08" db="EMBL/GenBank/DDBJ databases">
        <authorList>
            <person name="Chen Y."/>
            <person name="Shah S."/>
            <person name="Dougan E. K."/>
            <person name="Thang M."/>
            <person name="Chan C."/>
        </authorList>
    </citation>
    <scope>NUCLEOTIDE SEQUENCE</scope>
</reference>
<sequence length="868" mass="95575">MLHVQALQKAFVTTSLPQITIILEAMAIARHSYEEAYQAGGTDAPNCPQLFMPGVMGEQGALHCQEGSDDEVVEFGFALALAAQRVPRQCYLRLKEGLEMHLGSLGGERVRLLSWACWEAGAKLPDLLGLPPKEVPTELAEHVWSSCSTLAAEKSNRLVNGWPLPLVEAQVFEANQLQSLIQLADDMDLWRPSARSGGQALPGCPWTALLSSAHRSHPSASALRRFLAEAFQAPLEHVEAVRLIRYRPGEAPLNSRSDALACSDTSLWLSGQRLAVAMLQLSAEGETFFPNLNEGQGLTIAQSPGKALVWPTVDRHGEPTTFAERRALAPETASRVLAVTWLRTGPAPGEAAVFGLEKGSCLTLPFATLLHVISRPSSWPAQAGYHMRLLLVAAFCSSAFAGLPPAQQEVVDRARNASKDASEEADKLLLARFGSHWFRWELMRQGDEGRRLASLSAQQLLEEVKAALQDLEWVTNFGLDADSLKDHPGESALGLKTVDAFQGRFPSIWELKTLNSSIVANVSQAQWGILEAAETGLYGLPAFQRFAQPTEQEARLRPRYLAGNTRKLALGVQRYGAMAAVLRDDVVRERGLVLGADTGGWESVCNKSVTPVHKPDWIMKIIEDLSLRCEPVARTLLGVAESNSHSFWANSQTFQRVGGGLARLVYQLLGDDVDVRPIEGNMYLEAALLGDFFVNDSKVIVGSFPGLFGTEQGEELRSFCRRHGVPLAWALGNGRAWPAEEAEKWAWLPWEPFEFWKNDGERLLDPMAGWELTTEPKAAEGSRELWKKVWEEVAQRRRALGHREWLQRAAIEAWWSQIKSKDIPVRMQRRMNCKPADMCFGTIQLGGASRCICRASPSSDAGSPPIVV</sequence>
<proteinExistence type="predicted"/>
<organism evidence="1 2">
    <name type="scientific">Effrenium voratum</name>
    <dbReference type="NCBI Taxonomy" id="2562239"/>
    <lineage>
        <taxon>Eukaryota</taxon>
        <taxon>Sar</taxon>
        <taxon>Alveolata</taxon>
        <taxon>Dinophyceae</taxon>
        <taxon>Suessiales</taxon>
        <taxon>Symbiodiniaceae</taxon>
        <taxon>Effrenium</taxon>
    </lineage>
</organism>
<dbReference type="EMBL" id="CAUJNA010001046">
    <property type="protein sequence ID" value="CAJ1383762.1"/>
    <property type="molecule type" value="Genomic_DNA"/>
</dbReference>
<dbReference type="Proteomes" id="UP001178507">
    <property type="component" value="Unassembled WGS sequence"/>
</dbReference>
<accession>A0AA36MTZ4</accession>
<keyword evidence="2" id="KW-1185">Reference proteome</keyword>